<gene>
    <name evidence="1" type="ORF">L2422_01040</name>
</gene>
<comment type="caution">
    <text evidence="1">The sequence shown here is derived from an EMBL/GenBank/DDBJ whole genome shotgun (WGS) entry which is preliminary data.</text>
</comment>
<proteinExistence type="predicted"/>
<dbReference type="Proteomes" id="UP001213015">
    <property type="component" value="Unassembled WGS sequence"/>
</dbReference>
<name>A0AAP3GVD7_9LACO</name>
<dbReference type="AlphaFoldDB" id="A0AAP3GVD7"/>
<dbReference type="EMBL" id="JAKHLF010000001">
    <property type="protein sequence ID" value="MCZ3844109.1"/>
    <property type="molecule type" value="Genomic_DNA"/>
</dbReference>
<dbReference type="RefSeq" id="WP_269255540.1">
    <property type="nucleotide sequence ID" value="NZ_JAKHKO010000001.1"/>
</dbReference>
<organism evidence="1 2">
    <name type="scientific">Lactobacillus mulieris</name>
    <dbReference type="NCBI Taxonomy" id="2508708"/>
    <lineage>
        <taxon>Bacteria</taxon>
        <taxon>Bacillati</taxon>
        <taxon>Bacillota</taxon>
        <taxon>Bacilli</taxon>
        <taxon>Lactobacillales</taxon>
        <taxon>Lactobacillaceae</taxon>
        <taxon>Lactobacillus</taxon>
    </lineage>
</organism>
<evidence type="ECO:0000313" key="2">
    <source>
        <dbReference type="Proteomes" id="UP001213015"/>
    </source>
</evidence>
<protein>
    <submittedName>
        <fullName evidence="1">Uncharacterized protein</fullName>
    </submittedName>
</protein>
<evidence type="ECO:0000313" key="1">
    <source>
        <dbReference type="EMBL" id="MCZ3844109.1"/>
    </source>
</evidence>
<reference evidence="1" key="1">
    <citation type="submission" date="2022-01" db="EMBL/GenBank/DDBJ databases">
        <title>VMRC isolate genome collection.</title>
        <authorList>
            <person name="France M."/>
            <person name="Rutt L."/>
            <person name="Humphrys M."/>
            <person name="Ravel J."/>
        </authorList>
    </citation>
    <scope>NUCLEOTIDE SEQUENCE</scope>
    <source>
        <strain evidence="1">C0127B5</strain>
    </source>
</reference>
<accession>A0AAP3GVD7</accession>
<sequence>MEKLNKYAIAVLRQQADSLLDQAFEAVSKEAFQLVDVIYSSDKVDFIFVAISDKAFQVTATLNSKDNNIFNKDYQPIYRKFYEEKINEIQD</sequence>